<dbReference type="PIRSF" id="PIRSF035170">
    <property type="entry name" value="HD_phosphohydro"/>
    <property type="match status" value="1"/>
</dbReference>
<comment type="caution">
    <text evidence="1">The sequence shown here is derived from an EMBL/GenBank/DDBJ whole genome shotgun (WGS) entry which is preliminary data.</text>
</comment>
<keyword evidence="2" id="KW-1185">Reference proteome</keyword>
<proteinExistence type="predicted"/>
<name>A0ABS8W8T8_9GAMM</name>
<dbReference type="RefSeq" id="WP_233051751.1">
    <property type="nucleotide sequence ID" value="NZ_JAIMJA010000004.1"/>
</dbReference>
<evidence type="ECO:0008006" key="3">
    <source>
        <dbReference type="Google" id="ProtNLM"/>
    </source>
</evidence>
<dbReference type="PANTHER" id="PTHR21174:SF0">
    <property type="entry name" value="HD PHOSPHOHYDROLASE FAMILY PROTEIN-RELATED"/>
    <property type="match status" value="1"/>
</dbReference>
<dbReference type="SUPFAM" id="SSF109604">
    <property type="entry name" value="HD-domain/PDEase-like"/>
    <property type="match status" value="1"/>
</dbReference>
<organism evidence="1 2">
    <name type="scientific">Motilimonas cestriensis</name>
    <dbReference type="NCBI Taxonomy" id="2742685"/>
    <lineage>
        <taxon>Bacteria</taxon>
        <taxon>Pseudomonadati</taxon>
        <taxon>Pseudomonadota</taxon>
        <taxon>Gammaproteobacteria</taxon>
        <taxon>Alteromonadales</taxon>
        <taxon>Alteromonadales genera incertae sedis</taxon>
        <taxon>Motilimonas</taxon>
    </lineage>
</organism>
<reference evidence="1 2" key="1">
    <citation type="journal article" date="2022" name="Environ. Microbiol. Rep.">
        <title>Eco-phylogenetic analyses reveal divergent evolution of vitamin B12 metabolism in the marine bacterial family 'Psychromonadaceae'.</title>
        <authorList>
            <person name="Jin X."/>
            <person name="Yang Y."/>
            <person name="Cao H."/>
            <person name="Gao B."/>
            <person name="Zhao Z."/>
        </authorList>
    </citation>
    <scope>NUCLEOTIDE SEQUENCE [LARGE SCALE GENOMIC DNA]</scope>
    <source>
        <strain evidence="1 2">MKS20</strain>
    </source>
</reference>
<dbReference type="Gene3D" id="1.10.3210.10">
    <property type="entry name" value="Hypothetical protein af1432"/>
    <property type="match status" value="1"/>
</dbReference>
<dbReference type="EMBL" id="JAIMJA010000004">
    <property type="protein sequence ID" value="MCE2594171.1"/>
    <property type="molecule type" value="Genomic_DNA"/>
</dbReference>
<evidence type="ECO:0000313" key="2">
    <source>
        <dbReference type="Proteomes" id="UP001201273"/>
    </source>
</evidence>
<gene>
    <name evidence="1" type="ORF">K6Y31_05015</name>
</gene>
<protein>
    <recommendedName>
        <fullName evidence="3">Metal-dependent HD superfamily phosphohydrolase</fullName>
    </recommendedName>
</protein>
<accession>A0ABS8W8T8</accession>
<dbReference type="InterPro" id="IPR009218">
    <property type="entry name" value="HD_phosphohydro"/>
</dbReference>
<evidence type="ECO:0000313" key="1">
    <source>
        <dbReference type="EMBL" id="MCE2594171.1"/>
    </source>
</evidence>
<sequence length="206" mass="23763">MLAELKLRWDKTLSGYGDALLLATGFERLIQHYQEPHRYYHNLTHIDACLTQLEQIENQLDDPLSLALAIWFHDVIYDPRKSNNEEASADLAGAYLTQCGCAQEIIAKVRHLILLTQHPSQPVTKDEEILIDVDLSILGAEPKVYDQYELAIRQEYQHVPSVLYKIGRKKLLRSFLARPQIYLSASFYCEREQIARANLQRAIDNL</sequence>
<dbReference type="Proteomes" id="UP001201273">
    <property type="component" value="Unassembled WGS sequence"/>
</dbReference>
<dbReference type="PANTHER" id="PTHR21174">
    <property type="match status" value="1"/>
</dbReference>